<dbReference type="Pfam" id="PF04961">
    <property type="entry name" value="FTCD_C"/>
    <property type="match status" value="1"/>
</dbReference>
<evidence type="ECO:0000313" key="4">
    <source>
        <dbReference type="Proteomes" id="UP000322294"/>
    </source>
</evidence>
<dbReference type="RefSeq" id="WP_148866717.1">
    <property type="nucleotide sequence ID" value="NZ_VNHO01000008.1"/>
</dbReference>
<reference evidence="3 4" key="1">
    <citation type="submission" date="2019-07" db="EMBL/GenBank/DDBJ databases">
        <title>Genomic Encyclopedia of Type Strains, Phase I: the one thousand microbial genomes (KMG-I) project.</title>
        <authorList>
            <person name="Kyrpides N."/>
        </authorList>
    </citation>
    <scope>NUCLEOTIDE SEQUENCE [LARGE SCALE GENOMIC DNA]</scope>
    <source>
        <strain evidence="3 4">DSM 16647</strain>
    </source>
</reference>
<comment type="caution">
    <text evidence="3">The sequence shown here is derived from an EMBL/GenBank/DDBJ whole genome shotgun (WGS) entry which is preliminary data.</text>
</comment>
<proteinExistence type="predicted"/>
<organism evidence="3 4">
    <name type="scientific">Thermosediminibacter litoriperuensis</name>
    <dbReference type="NCBI Taxonomy" id="291989"/>
    <lineage>
        <taxon>Bacteria</taxon>
        <taxon>Bacillati</taxon>
        <taxon>Bacillota</taxon>
        <taxon>Clostridia</taxon>
        <taxon>Thermosediminibacterales</taxon>
        <taxon>Thermosediminibacteraceae</taxon>
        <taxon>Thermosediminibacter</taxon>
    </lineage>
</organism>
<dbReference type="SUPFAM" id="SSF101262">
    <property type="entry name" value="Methenyltetrahydrofolate cyclohydrolase-like"/>
    <property type="match status" value="1"/>
</dbReference>
<dbReference type="InterPro" id="IPR036178">
    <property type="entry name" value="Formintransfe-cycloase-like_sf"/>
</dbReference>
<feature type="transmembrane region" description="Helical" evidence="1">
    <location>
        <begin position="20"/>
        <end position="42"/>
    </location>
</feature>
<dbReference type="EMBL" id="VNHO01000008">
    <property type="protein sequence ID" value="TYP56648.1"/>
    <property type="molecule type" value="Genomic_DNA"/>
</dbReference>
<keyword evidence="1" id="KW-1133">Transmembrane helix</keyword>
<keyword evidence="1" id="KW-0812">Transmembrane</keyword>
<keyword evidence="4" id="KW-1185">Reference proteome</keyword>
<sequence>MLIDKNIYEFVKLLASREPVPGGGGAAALVGAIGVALGSMVGNLTVGKEKYKEVEAEIIGILESAGSLQARLLDLVDEDARVFGKVAGVYKMPKDTEEEKKKRNEAMQQALKEACGVPLKIIELSYEAIKLHRRLADIGTRLAVSDVGVGVLCLKAALLSGRMNVLINLNGITDEEFVKNTTDYMERICSEALAIAGETYEKVENILKK</sequence>
<dbReference type="AlphaFoldDB" id="A0A5S5AV99"/>
<dbReference type="OrthoDB" id="7959174at2"/>
<protein>
    <submittedName>
        <fullName evidence="3">Formimidoyltetrahydrofolate cyclodeaminase</fullName>
    </submittedName>
</protein>
<name>A0A5S5AV99_9FIRM</name>
<gene>
    <name evidence="3" type="ORF">LZ11_00927</name>
</gene>
<dbReference type="Proteomes" id="UP000322294">
    <property type="component" value="Unassembled WGS sequence"/>
</dbReference>
<keyword evidence="1" id="KW-0472">Membrane</keyword>
<dbReference type="GO" id="GO:0003824">
    <property type="term" value="F:catalytic activity"/>
    <property type="evidence" value="ECO:0007669"/>
    <property type="project" value="InterPro"/>
</dbReference>
<accession>A0A5S5AV99</accession>
<evidence type="ECO:0000259" key="2">
    <source>
        <dbReference type="Pfam" id="PF04961"/>
    </source>
</evidence>
<evidence type="ECO:0000313" key="3">
    <source>
        <dbReference type="EMBL" id="TYP56648.1"/>
    </source>
</evidence>
<dbReference type="Gene3D" id="1.20.120.680">
    <property type="entry name" value="Formiminotetrahydrofolate cyclodeaminase monomer, up-and-down helical bundle"/>
    <property type="match status" value="1"/>
</dbReference>
<feature type="domain" description="Cyclodeaminase/cyclohydrolase" evidence="2">
    <location>
        <begin position="7"/>
        <end position="186"/>
    </location>
</feature>
<evidence type="ECO:0000256" key="1">
    <source>
        <dbReference type="SAM" id="Phobius"/>
    </source>
</evidence>
<dbReference type="InterPro" id="IPR007044">
    <property type="entry name" value="Cyclodeamin/CycHdrlase"/>
</dbReference>